<dbReference type="GO" id="GO:0016791">
    <property type="term" value="F:phosphatase activity"/>
    <property type="evidence" value="ECO:0007669"/>
    <property type="project" value="TreeGrafter"/>
</dbReference>
<gene>
    <name evidence="4" type="primary">Contig1194.g1291</name>
    <name evidence="4" type="ORF">STYLEM_5938</name>
</gene>
<dbReference type="Gene3D" id="3.40.50.1240">
    <property type="entry name" value="Phosphoglycerate mutase-like"/>
    <property type="match status" value="1"/>
</dbReference>
<dbReference type="PROSITE" id="PS00616">
    <property type="entry name" value="HIS_ACID_PHOSPHAT_1"/>
    <property type="match status" value="1"/>
</dbReference>
<dbReference type="AlphaFoldDB" id="A0A078A3Y2"/>
<dbReference type="InParanoid" id="A0A078A3Y2"/>
<dbReference type="InterPro" id="IPR029033">
    <property type="entry name" value="His_PPase_superfam"/>
</dbReference>
<dbReference type="PANTHER" id="PTHR11567">
    <property type="entry name" value="ACID PHOSPHATASE-RELATED"/>
    <property type="match status" value="1"/>
</dbReference>
<dbReference type="SUPFAM" id="SSF53254">
    <property type="entry name" value="Phosphoglycerate mutase-like"/>
    <property type="match status" value="1"/>
</dbReference>
<evidence type="ECO:0000256" key="1">
    <source>
        <dbReference type="ARBA" id="ARBA00005375"/>
    </source>
</evidence>
<comment type="similarity">
    <text evidence="1">Belongs to the histidine acid phosphatase family.</text>
</comment>
<dbReference type="OrthoDB" id="258392at2759"/>
<sequence length="430" mass="50296">MRQQIPLIIYLSLLLFVTQQAEKLGFVFELVRHGARAPLVSSPQCQFQVGDGMLTASGMRQRYFLGKLNREKYIENQPGFLNEQFYYSQIQVQSTNVFRVIQSSYAELLGTFSTQNKKTQLPSSSVESLKVGKGMPKIKIRNKIENILKESDVLDNITLLPVYNFLKPNLKDNITETGCPYAGQQYNSAWYNPAYYEGYNEMLLAQLRQPYTEAFKLNKFKARFMNFTDLYEYSDILLGEEAENTCPKRFNFSEEQQYYNCYVQYLTLVLDFQDITRKLFVSKLLEMPIQNIMKRIDEISNGDKDQSTLRYMIYSGHDVQIANVLTLLNPIEIGDVYQIPYGSTFYIELYYDDDCIKNTKTENDKQNCFWVQVIFNGKQLSFDTCQNESKLSKDELFIHKRCSFNNFLSHLDKNQYKGDMIEQCKKDFIN</sequence>
<reference evidence="4 5" key="1">
    <citation type="submission" date="2014-06" db="EMBL/GenBank/DDBJ databases">
        <authorList>
            <person name="Swart Estienne"/>
        </authorList>
    </citation>
    <scope>NUCLEOTIDE SEQUENCE [LARGE SCALE GENOMIC DNA]</scope>
    <source>
        <strain evidence="4 5">130c</strain>
    </source>
</reference>
<dbReference type="Proteomes" id="UP000039865">
    <property type="component" value="Unassembled WGS sequence"/>
</dbReference>
<evidence type="ECO:0000313" key="5">
    <source>
        <dbReference type="Proteomes" id="UP000039865"/>
    </source>
</evidence>
<dbReference type="InterPro" id="IPR000560">
    <property type="entry name" value="His_Pase_clade-2"/>
</dbReference>
<dbReference type="CDD" id="cd07061">
    <property type="entry name" value="HP_HAP_like"/>
    <property type="match status" value="1"/>
</dbReference>
<dbReference type="EMBL" id="CCKQ01005716">
    <property type="protein sequence ID" value="CDW76973.1"/>
    <property type="molecule type" value="Genomic_DNA"/>
</dbReference>
<proteinExistence type="inferred from homology"/>
<accession>A0A078A3Y2</accession>
<name>A0A078A3Y2_STYLE</name>
<feature type="chain" id="PRO_5001729236" evidence="3">
    <location>
        <begin position="22"/>
        <end position="430"/>
    </location>
</feature>
<feature type="signal peptide" evidence="3">
    <location>
        <begin position="1"/>
        <end position="21"/>
    </location>
</feature>
<dbReference type="InterPro" id="IPR050645">
    <property type="entry name" value="Histidine_acid_phosphatase"/>
</dbReference>
<keyword evidence="3" id="KW-0732">Signal</keyword>
<dbReference type="Pfam" id="PF00328">
    <property type="entry name" value="His_Phos_2"/>
    <property type="match status" value="1"/>
</dbReference>
<dbReference type="InterPro" id="IPR033379">
    <property type="entry name" value="Acid_Pase_AS"/>
</dbReference>
<organism evidence="4 5">
    <name type="scientific">Stylonychia lemnae</name>
    <name type="common">Ciliate</name>
    <dbReference type="NCBI Taxonomy" id="5949"/>
    <lineage>
        <taxon>Eukaryota</taxon>
        <taxon>Sar</taxon>
        <taxon>Alveolata</taxon>
        <taxon>Ciliophora</taxon>
        <taxon>Intramacronucleata</taxon>
        <taxon>Spirotrichea</taxon>
        <taxon>Stichotrichia</taxon>
        <taxon>Sporadotrichida</taxon>
        <taxon>Oxytrichidae</taxon>
        <taxon>Stylonychinae</taxon>
        <taxon>Stylonychia</taxon>
    </lineage>
</organism>
<keyword evidence="2" id="KW-0378">Hydrolase</keyword>
<protein>
    <submittedName>
        <fullName evidence="4">Major acid phosphatase map (Histidine-acid phosphatase)</fullName>
    </submittedName>
</protein>
<evidence type="ECO:0000313" key="4">
    <source>
        <dbReference type="EMBL" id="CDW76973.1"/>
    </source>
</evidence>
<evidence type="ECO:0000256" key="3">
    <source>
        <dbReference type="SAM" id="SignalP"/>
    </source>
</evidence>
<keyword evidence="5" id="KW-1185">Reference proteome</keyword>
<dbReference type="PANTHER" id="PTHR11567:SF110">
    <property type="entry name" value="2-PHOSPHOXYLOSE PHOSPHATASE 1"/>
    <property type="match status" value="1"/>
</dbReference>
<evidence type="ECO:0000256" key="2">
    <source>
        <dbReference type="ARBA" id="ARBA00022801"/>
    </source>
</evidence>